<organism evidence="1 2">
    <name type="scientific">Hallella faecis</name>
    <dbReference type="NCBI Taxonomy" id="2841596"/>
    <lineage>
        <taxon>Bacteria</taxon>
        <taxon>Pseudomonadati</taxon>
        <taxon>Bacteroidota</taxon>
        <taxon>Bacteroidia</taxon>
        <taxon>Bacteroidales</taxon>
        <taxon>Prevotellaceae</taxon>
        <taxon>Hallella</taxon>
    </lineage>
</organism>
<comment type="caution">
    <text evidence="1">The sequence shown here is derived from an EMBL/GenBank/DDBJ whole genome shotgun (WGS) entry which is preliminary data.</text>
</comment>
<gene>
    <name evidence="1" type="ORF">AAAT34_06270</name>
</gene>
<keyword evidence="2" id="KW-1185">Reference proteome</keyword>
<protein>
    <submittedName>
        <fullName evidence="1">Uncharacterized protein</fullName>
    </submittedName>
</protein>
<sequence>MARRKTNTGIPGLSFSWKRALGISQARQKIARATGIPTTRAGVERKIGQLILKKLFHL</sequence>
<name>A0ABV1FQF8_9BACT</name>
<dbReference type="Proteomes" id="UP001487296">
    <property type="component" value="Unassembled WGS sequence"/>
</dbReference>
<dbReference type="EMBL" id="JBBNFP010000018">
    <property type="protein sequence ID" value="MEQ2486658.1"/>
    <property type="molecule type" value="Genomic_DNA"/>
</dbReference>
<dbReference type="RefSeq" id="WP_215759738.1">
    <property type="nucleotide sequence ID" value="NZ_JAHKBE010000018.1"/>
</dbReference>
<proteinExistence type="predicted"/>
<accession>A0ABV1FQF8</accession>
<evidence type="ECO:0000313" key="2">
    <source>
        <dbReference type="Proteomes" id="UP001487296"/>
    </source>
</evidence>
<reference evidence="1 2" key="1">
    <citation type="submission" date="2024-04" db="EMBL/GenBank/DDBJ databases">
        <title>Human intestinal bacterial collection.</title>
        <authorList>
            <person name="Pauvert C."/>
            <person name="Hitch T.C.A."/>
            <person name="Clavel T."/>
        </authorList>
    </citation>
    <scope>NUCLEOTIDE SEQUENCE [LARGE SCALE GENOMIC DNA]</scope>
    <source>
        <strain evidence="1 2">CLA-AA-H145</strain>
    </source>
</reference>
<evidence type="ECO:0000313" key="1">
    <source>
        <dbReference type="EMBL" id="MEQ2486658.1"/>
    </source>
</evidence>